<evidence type="ECO:0000256" key="3">
    <source>
        <dbReference type="ARBA" id="ARBA00022679"/>
    </source>
</evidence>
<dbReference type="InterPro" id="IPR001245">
    <property type="entry name" value="Ser-Thr/Tyr_kinase_cat_dom"/>
</dbReference>
<dbReference type="InterPro" id="IPR000719">
    <property type="entry name" value="Prot_kinase_dom"/>
</dbReference>
<comment type="caution">
    <text evidence="13">The sequence shown here is derived from an EMBL/GenBank/DDBJ whole genome shotgun (WGS) entry which is preliminary data.</text>
</comment>
<reference evidence="13 14" key="1">
    <citation type="submission" date="2015-12" db="EMBL/GenBank/DDBJ databases">
        <title>The genome of Folsomia candida.</title>
        <authorList>
            <person name="Faddeeva A."/>
            <person name="Derks M.F."/>
            <person name="Anvar Y."/>
            <person name="Smit S."/>
            <person name="Van Straalen N."/>
            <person name="Roelofs D."/>
        </authorList>
    </citation>
    <scope>NUCLEOTIDE SEQUENCE [LARGE SCALE GENOMIC DNA]</scope>
    <source>
        <strain evidence="13 14">VU population</strain>
        <tissue evidence="13">Whole body</tissue>
    </source>
</reference>
<feature type="binding site" evidence="10">
    <location>
        <position position="585"/>
    </location>
    <ligand>
        <name>ATP</name>
        <dbReference type="ChEBI" id="CHEBI:30616"/>
    </ligand>
</feature>
<keyword evidence="4 10" id="KW-0547">Nucleotide-binding</keyword>
<dbReference type="InterPro" id="IPR050122">
    <property type="entry name" value="RTK"/>
</dbReference>
<comment type="catalytic activity">
    <reaction evidence="9">
        <text>L-tyrosyl-[protein] + ATP = O-phospho-L-tyrosyl-[protein] + ADP + H(+)</text>
        <dbReference type="Rhea" id="RHEA:10596"/>
        <dbReference type="Rhea" id="RHEA-COMP:10136"/>
        <dbReference type="Rhea" id="RHEA-COMP:20101"/>
        <dbReference type="ChEBI" id="CHEBI:15378"/>
        <dbReference type="ChEBI" id="CHEBI:30616"/>
        <dbReference type="ChEBI" id="CHEBI:46858"/>
        <dbReference type="ChEBI" id="CHEBI:61978"/>
        <dbReference type="ChEBI" id="CHEBI:456216"/>
        <dbReference type="EC" id="2.7.10.1"/>
    </reaction>
</comment>
<evidence type="ECO:0000256" key="1">
    <source>
        <dbReference type="ARBA" id="ARBA00004167"/>
    </source>
</evidence>
<dbReference type="GO" id="GO:0030182">
    <property type="term" value="P:neuron differentiation"/>
    <property type="evidence" value="ECO:0007669"/>
    <property type="project" value="UniProtKB-ARBA"/>
</dbReference>
<evidence type="ECO:0000256" key="9">
    <source>
        <dbReference type="ARBA" id="ARBA00051243"/>
    </source>
</evidence>
<keyword evidence="8" id="KW-0829">Tyrosine-protein kinase</keyword>
<dbReference type="GO" id="GO:0051130">
    <property type="term" value="P:positive regulation of cellular component organization"/>
    <property type="evidence" value="ECO:0007669"/>
    <property type="project" value="UniProtKB-ARBA"/>
</dbReference>
<dbReference type="OMA" id="GACTKKM"/>
<dbReference type="PROSITE" id="PS00107">
    <property type="entry name" value="PROTEIN_KINASE_ATP"/>
    <property type="match status" value="1"/>
</dbReference>
<dbReference type="GO" id="GO:0005524">
    <property type="term" value="F:ATP binding"/>
    <property type="evidence" value="ECO:0007669"/>
    <property type="project" value="UniProtKB-UniRule"/>
</dbReference>
<dbReference type="GO" id="GO:0048468">
    <property type="term" value="P:cell development"/>
    <property type="evidence" value="ECO:0007669"/>
    <property type="project" value="UniProtKB-ARBA"/>
</dbReference>
<accession>A0A226EZF4</accession>
<dbReference type="PROSITE" id="PS50011">
    <property type="entry name" value="PROTEIN_KINASE_DOM"/>
    <property type="match status" value="1"/>
</dbReference>
<dbReference type="PANTHER" id="PTHR24416:SF600">
    <property type="entry name" value="PDGF- AND VEGF-RECEPTOR RELATED, ISOFORM J"/>
    <property type="match status" value="1"/>
</dbReference>
<dbReference type="EMBL" id="LNIX01000001">
    <property type="protein sequence ID" value="OXA62945.1"/>
    <property type="molecule type" value="Genomic_DNA"/>
</dbReference>
<dbReference type="AlphaFoldDB" id="A0A226EZF4"/>
<dbReference type="FunFam" id="1.10.510.10:FF:001512">
    <property type="entry name" value="Receptor tyrosine-protein kinase erbB-2"/>
    <property type="match status" value="1"/>
</dbReference>
<comment type="subcellular location">
    <subcellularLocation>
        <location evidence="2">Endomembrane system</location>
    </subcellularLocation>
    <subcellularLocation>
        <location evidence="1">Membrane</location>
        <topology evidence="1">Single-pass membrane protein</topology>
    </subcellularLocation>
</comment>
<dbReference type="InterPro" id="IPR017441">
    <property type="entry name" value="Protein_kinase_ATP_BS"/>
</dbReference>
<dbReference type="GO" id="GO:0012505">
    <property type="term" value="C:endomembrane system"/>
    <property type="evidence" value="ECO:0007669"/>
    <property type="project" value="UniProtKB-SubCell"/>
</dbReference>
<evidence type="ECO:0000313" key="13">
    <source>
        <dbReference type="EMBL" id="OXA62945.1"/>
    </source>
</evidence>
<evidence type="ECO:0000256" key="10">
    <source>
        <dbReference type="PROSITE-ProRule" id="PRU10141"/>
    </source>
</evidence>
<dbReference type="PRINTS" id="PR00109">
    <property type="entry name" value="TYRKINASE"/>
</dbReference>
<dbReference type="SUPFAM" id="SSF56112">
    <property type="entry name" value="Protein kinase-like (PK-like)"/>
    <property type="match status" value="1"/>
</dbReference>
<dbReference type="PANTHER" id="PTHR24416">
    <property type="entry name" value="TYROSINE-PROTEIN KINASE RECEPTOR"/>
    <property type="match status" value="1"/>
</dbReference>
<evidence type="ECO:0000256" key="2">
    <source>
        <dbReference type="ARBA" id="ARBA00004308"/>
    </source>
</evidence>
<dbReference type="GO" id="GO:0050793">
    <property type="term" value="P:regulation of developmental process"/>
    <property type="evidence" value="ECO:0007669"/>
    <property type="project" value="UniProtKB-ARBA"/>
</dbReference>
<dbReference type="Gene3D" id="3.30.200.20">
    <property type="entry name" value="Phosphorylase Kinase, domain 1"/>
    <property type="match status" value="1"/>
</dbReference>
<keyword evidence="6 10" id="KW-0067">ATP-binding</keyword>
<evidence type="ECO:0000313" key="14">
    <source>
        <dbReference type="Proteomes" id="UP000198287"/>
    </source>
</evidence>
<dbReference type="GO" id="GO:0004714">
    <property type="term" value="F:transmembrane receptor protein tyrosine kinase activity"/>
    <property type="evidence" value="ECO:0007669"/>
    <property type="project" value="UniProtKB-EC"/>
</dbReference>
<dbReference type="InterPro" id="IPR011009">
    <property type="entry name" value="Kinase-like_dom_sf"/>
</dbReference>
<dbReference type="GO" id="GO:0043235">
    <property type="term" value="C:receptor complex"/>
    <property type="evidence" value="ECO:0007669"/>
    <property type="project" value="TreeGrafter"/>
</dbReference>
<feature type="domain" description="Protein kinase" evidence="12">
    <location>
        <begin position="553"/>
        <end position="840"/>
    </location>
</feature>
<evidence type="ECO:0000259" key="12">
    <source>
        <dbReference type="PROSITE" id="PS50011"/>
    </source>
</evidence>
<protein>
    <submittedName>
        <fullName evidence="13">Vascular endothelial growth factor receptor 3</fullName>
    </submittedName>
</protein>
<dbReference type="InterPro" id="IPR008266">
    <property type="entry name" value="Tyr_kinase_AS"/>
</dbReference>
<dbReference type="Pfam" id="PF07714">
    <property type="entry name" value="PK_Tyr_Ser-Thr"/>
    <property type="match status" value="1"/>
</dbReference>
<keyword evidence="13" id="KW-0675">Receptor</keyword>
<dbReference type="CDD" id="cd00192">
    <property type="entry name" value="PTKc"/>
    <property type="match status" value="1"/>
</dbReference>
<evidence type="ECO:0000256" key="4">
    <source>
        <dbReference type="ARBA" id="ARBA00022741"/>
    </source>
</evidence>
<dbReference type="GO" id="GO:0007169">
    <property type="term" value="P:cell surface receptor protein tyrosine kinase signaling pathway"/>
    <property type="evidence" value="ECO:0007669"/>
    <property type="project" value="TreeGrafter"/>
</dbReference>
<dbReference type="Gene3D" id="1.10.510.10">
    <property type="entry name" value="Transferase(Phosphotransferase) domain 1"/>
    <property type="match status" value="1"/>
</dbReference>
<evidence type="ECO:0000256" key="8">
    <source>
        <dbReference type="ARBA" id="ARBA00023137"/>
    </source>
</evidence>
<dbReference type="Proteomes" id="UP000198287">
    <property type="component" value="Unassembled WGS sequence"/>
</dbReference>
<keyword evidence="3" id="KW-0808">Transferase</keyword>
<dbReference type="PROSITE" id="PS00109">
    <property type="entry name" value="PROTEIN_KINASE_TYR"/>
    <property type="match status" value="1"/>
</dbReference>
<keyword evidence="14" id="KW-1185">Reference proteome</keyword>
<dbReference type="GO" id="GO:0005886">
    <property type="term" value="C:plasma membrane"/>
    <property type="evidence" value="ECO:0007669"/>
    <property type="project" value="TreeGrafter"/>
</dbReference>
<dbReference type="FunFam" id="3.30.200.20:FF:000586">
    <property type="entry name" value="Receptor protein-tyrosine kinase"/>
    <property type="match status" value="1"/>
</dbReference>
<keyword evidence="11" id="KW-1133">Transmembrane helix</keyword>
<organism evidence="13 14">
    <name type="scientific">Folsomia candida</name>
    <name type="common">Springtail</name>
    <dbReference type="NCBI Taxonomy" id="158441"/>
    <lineage>
        <taxon>Eukaryota</taxon>
        <taxon>Metazoa</taxon>
        <taxon>Ecdysozoa</taxon>
        <taxon>Arthropoda</taxon>
        <taxon>Hexapoda</taxon>
        <taxon>Collembola</taxon>
        <taxon>Entomobryomorpha</taxon>
        <taxon>Isotomoidea</taxon>
        <taxon>Isotomidae</taxon>
        <taxon>Proisotominae</taxon>
        <taxon>Folsomia</taxon>
    </lineage>
</organism>
<name>A0A226EZF4_FOLCA</name>
<evidence type="ECO:0000256" key="11">
    <source>
        <dbReference type="SAM" id="Phobius"/>
    </source>
</evidence>
<evidence type="ECO:0000256" key="5">
    <source>
        <dbReference type="ARBA" id="ARBA00022777"/>
    </source>
</evidence>
<keyword evidence="7 11" id="KW-0472">Membrane</keyword>
<keyword evidence="5" id="KW-0418">Kinase</keyword>
<evidence type="ECO:0000256" key="7">
    <source>
        <dbReference type="ARBA" id="ARBA00023136"/>
    </source>
</evidence>
<dbReference type="OrthoDB" id="10261027at2759"/>
<gene>
    <name evidence="13" type="ORF">Fcan01_02580</name>
</gene>
<evidence type="ECO:0000256" key="6">
    <source>
        <dbReference type="ARBA" id="ARBA00022840"/>
    </source>
</evidence>
<keyword evidence="11" id="KW-0812">Transmembrane</keyword>
<proteinExistence type="predicted"/>
<feature type="transmembrane region" description="Helical" evidence="11">
    <location>
        <begin position="464"/>
        <end position="488"/>
    </location>
</feature>
<sequence length="896" mass="101928">MLAIIEIIGRVFLGFGVSSIIFPTHHHQVFSAEMPQHVKTLMNSNCSTIEESYFPLIKVQHSDEVHNSSFELIESSDVVNEHSGFLFSITCVAYYPIEWVVNYFSNGYPNGNFGLHLQVHRKVSNFRDASTYRFTISSKLRYKNNHGFKNFSFCCQSVDRPLCLHTILYTTFDDEHDGKNGVKVNIFPGPSWENESITDLIPHEEEDVVKVAPSDDPSSCDFKVYGNNVGQNRYTLRCEFDDGIPGIVKIIHQCSNAISCMTFHQQHQQPLLSKKCAVSRPENVSCATCHSRTFRLAQGFLACVPDDKDNHHHHNYGKLLFFFSSVPQERHNHPSKLYFDMDQVDPNEMISLARVNKRVSLGEQINVQCNSSSYYFANGVKFGVKYKGSEDLTYIKAIPNPSNGPGAEYFPGNIHEGNIPITTSTGRIERIYCFAPTWNSFSWANKSMDVQGAIIAEEKPSPHIAIAVSITLLVTTLFCCLLFGLCWMKILRRKLSKFGKLLTPQEINEFRSHSTIFDTDKSHTDYDYINSALMASKNNDICYLEIRREQLLLDETVVLGKGHFGKVLKGVYKFEKNEKMDVAVKTLKTKTDVGALKSLLSELKIMATVGKNLNVVSLIGACTKKMQKGEVYVVVEFCALGNLQNYLRAHRDKFQNQLQRDILLVEAPYSVHKSDDDDTILSLDLIKWAWEIAKGMEFLTSKKVLHGDLATRNILLTADKVAKVSDFGLSRQLVDYYYVKEESDVAMPWKWMSIESLRDMKFSIHSDVWSCGVTLWELFTLVETPYYGCSWSVDFVTALEAGHRLGKPQYATSEMYDLMLACWKGEPTERPSFFTIKIFFENIITQCTYQDYMQLDLCATGSRSQNDGNDARRFLAMTPTIEIVSDCEVEDDVFEQ</sequence>